<dbReference type="Proteomes" id="UP000231347">
    <property type="component" value="Unassembled WGS sequence"/>
</dbReference>
<evidence type="ECO:0000259" key="1">
    <source>
        <dbReference type="PROSITE" id="PS51766"/>
    </source>
</evidence>
<dbReference type="InterPro" id="IPR003961">
    <property type="entry name" value="FN3_dom"/>
</dbReference>
<dbReference type="NCBIfam" id="TIGR04183">
    <property type="entry name" value="Por_Secre_tail"/>
    <property type="match status" value="1"/>
</dbReference>
<dbReference type="GO" id="GO:0004553">
    <property type="term" value="F:hydrolase activity, hydrolyzing O-glycosyl compounds"/>
    <property type="evidence" value="ECO:0007669"/>
    <property type="project" value="InterPro"/>
</dbReference>
<gene>
    <name evidence="2" type="ORF">COU83_00545</name>
</gene>
<protein>
    <recommendedName>
        <fullName evidence="1">Dockerin domain-containing protein</fullName>
    </recommendedName>
</protein>
<dbReference type="InterPro" id="IPR025965">
    <property type="entry name" value="FlgD/Vpr_Ig-like"/>
</dbReference>
<dbReference type="CDD" id="cd00063">
    <property type="entry name" value="FN3"/>
    <property type="match status" value="1"/>
</dbReference>
<dbReference type="Gene3D" id="1.10.1330.10">
    <property type="entry name" value="Dockerin domain"/>
    <property type="match status" value="1"/>
</dbReference>
<proteinExistence type="predicted"/>
<dbReference type="InterPro" id="IPR016134">
    <property type="entry name" value="Dockerin_dom"/>
</dbReference>
<dbReference type="InterPro" id="IPR026444">
    <property type="entry name" value="Secre_tail"/>
</dbReference>
<dbReference type="Pfam" id="PF13860">
    <property type="entry name" value="FlgD_ig"/>
    <property type="match status" value="1"/>
</dbReference>
<dbReference type="Gene3D" id="2.60.40.10">
    <property type="entry name" value="Immunoglobulins"/>
    <property type="match status" value="1"/>
</dbReference>
<sequence>MLILLLALPAITHALLTDNDLKLEYYWAPPAIGIAHHYEVQTSTDNGVSWTNVGNTPNSSAPTFDNPFPITGIAGKTYLVKVFAVDANNNKASATSDPVMCTPGDANRDGQVELTDFTLVSRHWLRSYGDPSYNLSADLNDDGVVNIDDLTLVTLYWGRVYYNGAPDRQNTIFVPNQPQLGQNFPNPSNPETWIPYQISREAQVTIEIYNTNGQIVRILNLGFKPAGYYVTLNNAAYWDGKNEAGEETSSGVYLYVISAGDFHAARKMIVLK</sequence>
<dbReference type="AlphaFoldDB" id="A0A2M8KGT0"/>
<organism evidence="2 3">
    <name type="scientific">Candidatus Portnoybacteria bacterium CG10_big_fil_rev_8_21_14_0_10_40_22</name>
    <dbReference type="NCBI Taxonomy" id="1974814"/>
    <lineage>
        <taxon>Bacteria</taxon>
        <taxon>Candidatus Portnoyibacteriota</taxon>
    </lineage>
</organism>
<evidence type="ECO:0000313" key="2">
    <source>
        <dbReference type="EMBL" id="PJE59073.1"/>
    </source>
</evidence>
<dbReference type="Gene3D" id="2.60.40.4070">
    <property type="match status" value="1"/>
</dbReference>
<dbReference type="PROSITE" id="PS51766">
    <property type="entry name" value="DOCKERIN"/>
    <property type="match status" value="1"/>
</dbReference>
<comment type="caution">
    <text evidence="2">The sequence shown here is derived from an EMBL/GenBank/DDBJ whole genome shotgun (WGS) entry which is preliminary data.</text>
</comment>
<dbReference type="InterPro" id="IPR036439">
    <property type="entry name" value="Dockerin_dom_sf"/>
</dbReference>
<accession>A0A2M8KGT0</accession>
<dbReference type="InterPro" id="IPR018247">
    <property type="entry name" value="EF_Hand_1_Ca_BS"/>
</dbReference>
<dbReference type="CDD" id="cd14254">
    <property type="entry name" value="Dockerin_II"/>
    <property type="match status" value="1"/>
</dbReference>
<dbReference type="GO" id="GO:0000272">
    <property type="term" value="P:polysaccharide catabolic process"/>
    <property type="evidence" value="ECO:0007669"/>
    <property type="project" value="InterPro"/>
</dbReference>
<evidence type="ECO:0000313" key="3">
    <source>
        <dbReference type="Proteomes" id="UP000231347"/>
    </source>
</evidence>
<dbReference type="PROSITE" id="PS00018">
    <property type="entry name" value="EF_HAND_1"/>
    <property type="match status" value="2"/>
</dbReference>
<reference evidence="3" key="1">
    <citation type="submission" date="2017-09" db="EMBL/GenBank/DDBJ databases">
        <title>Depth-based differentiation of microbial function through sediment-hosted aquifers and enrichment of novel symbionts in the deep terrestrial subsurface.</title>
        <authorList>
            <person name="Probst A.J."/>
            <person name="Ladd B."/>
            <person name="Jarett J.K."/>
            <person name="Geller-Mcgrath D.E."/>
            <person name="Sieber C.M.K."/>
            <person name="Emerson J.B."/>
            <person name="Anantharaman K."/>
            <person name="Thomas B.C."/>
            <person name="Malmstrom R."/>
            <person name="Stieglmeier M."/>
            <person name="Klingl A."/>
            <person name="Woyke T."/>
            <person name="Ryan C.M."/>
            <person name="Banfield J.F."/>
        </authorList>
    </citation>
    <scope>NUCLEOTIDE SEQUENCE [LARGE SCALE GENOMIC DNA]</scope>
</reference>
<dbReference type="InterPro" id="IPR002105">
    <property type="entry name" value="Dockerin_1_rpt"/>
</dbReference>
<name>A0A2M8KGT0_9BACT</name>
<dbReference type="Pfam" id="PF00404">
    <property type="entry name" value="Dockerin_1"/>
    <property type="match status" value="1"/>
</dbReference>
<dbReference type="SUPFAM" id="SSF63446">
    <property type="entry name" value="Type I dockerin domain"/>
    <property type="match status" value="1"/>
</dbReference>
<dbReference type="EMBL" id="PFDY01000014">
    <property type="protein sequence ID" value="PJE59073.1"/>
    <property type="molecule type" value="Genomic_DNA"/>
</dbReference>
<dbReference type="InterPro" id="IPR013783">
    <property type="entry name" value="Ig-like_fold"/>
</dbReference>
<feature type="domain" description="Dockerin" evidence="1">
    <location>
        <begin position="99"/>
        <end position="167"/>
    </location>
</feature>